<sequence length="113" mass="12257">MIESIAAIQTSSPSLGGSAVKAVPEDASRFAQLLSEPNPVNQSVKTFVEKAQAQLDQDKVNMDKKLRDFDTRDSVFSLVDAMHVSAMKSVSVQLTGKIGSKVSESFEQLVKQQ</sequence>
<protein>
    <submittedName>
        <fullName evidence="1">Uncharacterized protein</fullName>
    </submittedName>
</protein>
<keyword evidence="2" id="KW-1185">Reference proteome</keyword>
<name>A0AA86J0T3_9BURK</name>
<evidence type="ECO:0000313" key="1">
    <source>
        <dbReference type="EMBL" id="BET27542.1"/>
    </source>
</evidence>
<dbReference type="EMBL" id="AP028947">
    <property type="protein sequence ID" value="BET27542.1"/>
    <property type="molecule type" value="Genomic_DNA"/>
</dbReference>
<dbReference type="RefSeq" id="WP_130557390.1">
    <property type="nucleotide sequence ID" value="NZ_AP028947.1"/>
</dbReference>
<dbReference type="KEGG" id="lto:RGQ30_30430"/>
<reference evidence="1 2" key="1">
    <citation type="submission" date="2023-10" db="EMBL/GenBank/DDBJ databases">
        <title>Complete Genome Sequence of Limnobacter thiooxidans CS-K2T, Isolated from freshwater lake sediments in Bavaria, Germany.</title>
        <authorList>
            <person name="Naruki M."/>
            <person name="Watanabe A."/>
            <person name="Warashina T."/>
            <person name="Morita T."/>
            <person name="Arakawa K."/>
        </authorList>
    </citation>
    <scope>NUCLEOTIDE SEQUENCE [LARGE SCALE GENOMIC DNA]</scope>
    <source>
        <strain evidence="1 2">CS-K2</strain>
    </source>
</reference>
<proteinExistence type="predicted"/>
<evidence type="ECO:0000313" key="2">
    <source>
        <dbReference type="Proteomes" id="UP001329151"/>
    </source>
</evidence>
<dbReference type="Proteomes" id="UP001329151">
    <property type="component" value="Chromosome"/>
</dbReference>
<organism evidence="1 2">
    <name type="scientific">Limnobacter thiooxidans</name>
    <dbReference type="NCBI Taxonomy" id="131080"/>
    <lineage>
        <taxon>Bacteria</taxon>
        <taxon>Pseudomonadati</taxon>
        <taxon>Pseudomonadota</taxon>
        <taxon>Betaproteobacteria</taxon>
        <taxon>Burkholderiales</taxon>
        <taxon>Burkholderiaceae</taxon>
        <taxon>Limnobacter</taxon>
    </lineage>
</organism>
<accession>A0AA86J0T3</accession>
<dbReference type="AlphaFoldDB" id="A0AA86J0T3"/>
<gene>
    <name evidence="1" type="ORF">RGQ30_30430</name>
</gene>